<dbReference type="Pfam" id="PF00359">
    <property type="entry name" value="PTS_EIIA_2"/>
    <property type="match status" value="1"/>
</dbReference>
<dbReference type="EMBL" id="PIEU01000035">
    <property type="protein sequence ID" value="PZL76223.1"/>
    <property type="molecule type" value="Genomic_DNA"/>
</dbReference>
<dbReference type="GO" id="GO:0009401">
    <property type="term" value="P:phosphoenolpyruvate-dependent sugar phosphotransferase system"/>
    <property type="evidence" value="ECO:0007669"/>
    <property type="project" value="UniProtKB-KW"/>
</dbReference>
<gene>
    <name evidence="12" type="ORF">CI088_03540</name>
</gene>
<evidence type="ECO:0000259" key="11">
    <source>
        <dbReference type="PROSITE" id="PS51094"/>
    </source>
</evidence>
<dbReference type="PANTHER" id="PTHR36203">
    <property type="entry name" value="ASCORBATE-SPECIFIC PTS SYSTEM EIIA COMPONENT"/>
    <property type="match status" value="1"/>
</dbReference>
<dbReference type="PROSITE" id="PS51094">
    <property type="entry name" value="PTS_EIIA_TYPE_2"/>
    <property type="match status" value="1"/>
</dbReference>
<evidence type="ECO:0000313" key="12">
    <source>
        <dbReference type="EMBL" id="PZL76223.1"/>
    </source>
</evidence>
<reference evidence="12 13" key="1">
    <citation type="submission" date="2017-11" db="EMBL/GenBank/DDBJ databases">
        <title>Draft genome sequence of Enterococcus plantarum TRW2 strain isolated from lettuce.</title>
        <authorList>
            <person name="Kim E.B."/>
            <person name="Marco M.L."/>
            <person name="Williams T.R."/>
            <person name="You I.H."/>
        </authorList>
    </citation>
    <scope>NUCLEOTIDE SEQUENCE [LARGE SCALE GENOMIC DNA]</scope>
    <source>
        <strain evidence="12 13">TRW2</strain>
    </source>
</reference>
<keyword evidence="5" id="KW-0808">Transferase</keyword>
<dbReference type="GO" id="GO:0005737">
    <property type="term" value="C:cytoplasm"/>
    <property type="evidence" value="ECO:0007669"/>
    <property type="project" value="UniProtKB-SubCell"/>
</dbReference>
<evidence type="ECO:0000256" key="1">
    <source>
        <dbReference type="ARBA" id="ARBA00004496"/>
    </source>
</evidence>
<dbReference type="InterPro" id="IPR016152">
    <property type="entry name" value="PTrfase/Anion_transptr"/>
</dbReference>
<keyword evidence="13" id="KW-1185">Reference proteome</keyword>
<evidence type="ECO:0000313" key="13">
    <source>
        <dbReference type="Proteomes" id="UP000249828"/>
    </source>
</evidence>
<dbReference type="GO" id="GO:0016301">
    <property type="term" value="F:kinase activity"/>
    <property type="evidence" value="ECO:0007669"/>
    <property type="project" value="UniProtKB-KW"/>
</dbReference>
<comment type="function">
    <text evidence="8">The phosphoenolpyruvate-dependent sugar phosphotransferase system (sugar PTS), a major carbohydrate active transport system, catalyzes the phosphorylation of incoming sugar substrates concomitantly with their translocation across the cell membrane. The enzyme II UlaABC PTS system is involved in ascorbate transport.</text>
</comment>
<keyword evidence="12" id="KW-0762">Sugar transport</keyword>
<evidence type="ECO:0000256" key="6">
    <source>
        <dbReference type="ARBA" id="ARBA00022683"/>
    </source>
</evidence>
<dbReference type="Gene3D" id="3.40.930.10">
    <property type="entry name" value="Mannitol-specific EII, Chain A"/>
    <property type="match status" value="1"/>
</dbReference>
<sequence length="152" mass="17365">MLSEMIKEEFIQLELEVTDWEDAIRQSVEPLLLGGKITSDYIEKMIETTKELGPYIVITKHVALPHARPVDGVERLGMSINVLKNPIEFGSKENDPVKYEFCLAATENNRHLNAMAELVCLLDDPQFYYLLDTSQDPNEIYDYLSVKETLLG</sequence>
<accession>A0A2W4A5H8</accession>
<keyword evidence="7" id="KW-0418">Kinase</keyword>
<proteinExistence type="predicted"/>
<evidence type="ECO:0000256" key="8">
    <source>
        <dbReference type="ARBA" id="ARBA00037387"/>
    </source>
</evidence>
<dbReference type="PANTHER" id="PTHR36203:SF1">
    <property type="entry name" value="ASCORBATE-SPECIFIC PTS SYSTEM EIIA COMPONENT"/>
    <property type="match status" value="1"/>
</dbReference>
<organism evidence="12 13">
    <name type="scientific">Enterococcus plantarum</name>
    <dbReference type="NCBI Taxonomy" id="1077675"/>
    <lineage>
        <taxon>Bacteria</taxon>
        <taxon>Bacillati</taxon>
        <taxon>Bacillota</taxon>
        <taxon>Bacilli</taxon>
        <taxon>Lactobacillales</taxon>
        <taxon>Enterococcaceae</taxon>
        <taxon>Enterococcus</taxon>
    </lineage>
</organism>
<keyword evidence="2" id="KW-0813">Transport</keyword>
<evidence type="ECO:0000256" key="4">
    <source>
        <dbReference type="ARBA" id="ARBA00022553"/>
    </source>
</evidence>
<dbReference type="InterPro" id="IPR051351">
    <property type="entry name" value="Ascorbate-PTS_EIIA_comp"/>
</dbReference>
<comment type="subcellular location">
    <subcellularLocation>
        <location evidence="1">Cytoplasm</location>
    </subcellularLocation>
</comment>
<dbReference type="AlphaFoldDB" id="A0A2W4A5H8"/>
<feature type="domain" description="PTS EIIA type-2" evidence="11">
    <location>
        <begin position="4"/>
        <end position="147"/>
    </location>
</feature>
<name>A0A2W4A5H8_9ENTE</name>
<comment type="caution">
    <text evidence="12">The sequence shown here is derived from an EMBL/GenBank/DDBJ whole genome shotgun (WGS) entry which is preliminary data.</text>
</comment>
<dbReference type="Proteomes" id="UP000249828">
    <property type="component" value="Unassembled WGS sequence"/>
</dbReference>
<protein>
    <recommendedName>
        <fullName evidence="9">Ascorbate-specific PTS system EIIA component</fullName>
    </recommendedName>
    <alternativeName>
        <fullName evidence="10">Ascorbate-specific phosphotransferase enzyme IIA component</fullName>
    </alternativeName>
</protein>
<evidence type="ECO:0000256" key="5">
    <source>
        <dbReference type="ARBA" id="ARBA00022679"/>
    </source>
</evidence>
<keyword evidence="4" id="KW-0597">Phosphoprotein</keyword>
<evidence type="ECO:0000256" key="10">
    <source>
        <dbReference type="ARBA" id="ARBA00042072"/>
    </source>
</evidence>
<evidence type="ECO:0000256" key="3">
    <source>
        <dbReference type="ARBA" id="ARBA00022490"/>
    </source>
</evidence>
<keyword evidence="6" id="KW-0598">Phosphotransferase system</keyword>
<keyword evidence="3" id="KW-0963">Cytoplasm</keyword>
<dbReference type="SUPFAM" id="SSF55804">
    <property type="entry name" value="Phoshotransferase/anion transport protein"/>
    <property type="match status" value="1"/>
</dbReference>
<dbReference type="RefSeq" id="WP_111247213.1">
    <property type="nucleotide sequence ID" value="NZ_PIEU01000035.1"/>
</dbReference>
<dbReference type="CDD" id="cd00211">
    <property type="entry name" value="PTS_IIA_fru"/>
    <property type="match status" value="1"/>
</dbReference>
<evidence type="ECO:0000256" key="7">
    <source>
        <dbReference type="ARBA" id="ARBA00022777"/>
    </source>
</evidence>
<evidence type="ECO:0000256" key="9">
    <source>
        <dbReference type="ARBA" id="ARBA00041175"/>
    </source>
</evidence>
<evidence type="ECO:0000256" key="2">
    <source>
        <dbReference type="ARBA" id="ARBA00022448"/>
    </source>
</evidence>
<dbReference type="InterPro" id="IPR002178">
    <property type="entry name" value="PTS_EIIA_type-2_dom"/>
</dbReference>